<dbReference type="EC" id="2.7.11.1" evidence="2"/>
<evidence type="ECO:0000256" key="1">
    <source>
        <dbReference type="ARBA" id="ARBA00004479"/>
    </source>
</evidence>
<evidence type="ECO:0000256" key="10">
    <source>
        <dbReference type="ARBA" id="ARBA00047899"/>
    </source>
</evidence>
<comment type="catalytic activity">
    <reaction evidence="10">
        <text>L-threonyl-[protein] + ATP = O-phospho-L-threonyl-[protein] + ADP + H(+)</text>
        <dbReference type="Rhea" id="RHEA:46608"/>
        <dbReference type="Rhea" id="RHEA-COMP:11060"/>
        <dbReference type="Rhea" id="RHEA-COMP:11605"/>
        <dbReference type="ChEBI" id="CHEBI:15378"/>
        <dbReference type="ChEBI" id="CHEBI:30013"/>
        <dbReference type="ChEBI" id="CHEBI:30616"/>
        <dbReference type="ChEBI" id="CHEBI:61977"/>
        <dbReference type="ChEBI" id="CHEBI:456216"/>
        <dbReference type="EC" id="2.7.11.1"/>
    </reaction>
</comment>
<evidence type="ECO:0000256" key="6">
    <source>
        <dbReference type="ARBA" id="ARBA00023136"/>
    </source>
</evidence>
<comment type="caution">
    <text evidence="13">The sequence shown here is derived from an EMBL/GenBank/DDBJ whole genome shotgun (WGS) entry which is preliminary data.</text>
</comment>
<keyword evidence="7" id="KW-1015">Disulfide bond</keyword>
<dbReference type="AlphaFoldDB" id="A0ABC8T9N4"/>
<keyword evidence="8" id="KW-0675">Receptor</keyword>
<keyword evidence="9" id="KW-0325">Glycoprotein</keyword>
<feature type="chain" id="PRO_5044894172" description="non-specific serine/threonine protein kinase" evidence="12">
    <location>
        <begin position="24"/>
        <end position="306"/>
    </location>
</feature>
<keyword evidence="5" id="KW-1133">Transmembrane helix</keyword>
<dbReference type="GO" id="GO:0016020">
    <property type="term" value="C:membrane"/>
    <property type="evidence" value="ECO:0007669"/>
    <property type="project" value="UniProtKB-SubCell"/>
</dbReference>
<dbReference type="Proteomes" id="UP001642360">
    <property type="component" value="Unassembled WGS sequence"/>
</dbReference>
<name>A0ABC8T9N4_9AQUA</name>
<accession>A0ABC8T9N4</accession>
<feature type="signal peptide" evidence="12">
    <location>
        <begin position="1"/>
        <end position="23"/>
    </location>
</feature>
<evidence type="ECO:0000256" key="3">
    <source>
        <dbReference type="ARBA" id="ARBA00022692"/>
    </source>
</evidence>
<dbReference type="PANTHER" id="PTHR47460:SF1">
    <property type="entry name" value="SERINE_THREONINE-PROTEIN KINASE-LIKE PROTEIN ACR4"/>
    <property type="match status" value="1"/>
</dbReference>
<keyword evidence="6" id="KW-0472">Membrane</keyword>
<gene>
    <name evidence="13" type="ORF">ILEXP_LOCUS33292</name>
</gene>
<proteinExistence type="predicted"/>
<keyword evidence="4 12" id="KW-0732">Signal</keyword>
<evidence type="ECO:0000256" key="5">
    <source>
        <dbReference type="ARBA" id="ARBA00022989"/>
    </source>
</evidence>
<organism evidence="13 14">
    <name type="scientific">Ilex paraguariensis</name>
    <name type="common">yerba mate</name>
    <dbReference type="NCBI Taxonomy" id="185542"/>
    <lineage>
        <taxon>Eukaryota</taxon>
        <taxon>Viridiplantae</taxon>
        <taxon>Streptophyta</taxon>
        <taxon>Embryophyta</taxon>
        <taxon>Tracheophyta</taxon>
        <taxon>Spermatophyta</taxon>
        <taxon>Magnoliopsida</taxon>
        <taxon>eudicotyledons</taxon>
        <taxon>Gunneridae</taxon>
        <taxon>Pentapetalae</taxon>
        <taxon>asterids</taxon>
        <taxon>campanulids</taxon>
        <taxon>Aquifoliales</taxon>
        <taxon>Aquifoliaceae</taxon>
        <taxon>Ilex</taxon>
    </lineage>
</organism>
<evidence type="ECO:0000256" key="9">
    <source>
        <dbReference type="ARBA" id="ARBA00023180"/>
    </source>
</evidence>
<protein>
    <recommendedName>
        <fullName evidence="2">non-specific serine/threonine protein kinase</fullName>
        <ecNumber evidence="2">2.7.11.1</ecNumber>
    </recommendedName>
</protein>
<keyword evidence="3" id="KW-0812">Transmembrane</keyword>
<evidence type="ECO:0000256" key="11">
    <source>
        <dbReference type="ARBA" id="ARBA00048679"/>
    </source>
</evidence>
<dbReference type="EMBL" id="CAUOFW020004169">
    <property type="protein sequence ID" value="CAK9164199.1"/>
    <property type="molecule type" value="Genomic_DNA"/>
</dbReference>
<dbReference type="Pfam" id="PF13540">
    <property type="entry name" value="RCC1_2"/>
    <property type="match status" value="1"/>
</dbReference>
<evidence type="ECO:0000256" key="2">
    <source>
        <dbReference type="ARBA" id="ARBA00012513"/>
    </source>
</evidence>
<dbReference type="Gene3D" id="2.130.10.30">
    <property type="entry name" value="Regulator of chromosome condensation 1/beta-lactamase-inhibitor protein II"/>
    <property type="match status" value="1"/>
</dbReference>
<dbReference type="PANTHER" id="PTHR47460">
    <property type="entry name" value="SERINE/THREONINE-PROTEIN KINASE-LIKE PROTEIN ACR4"/>
    <property type="match status" value="1"/>
</dbReference>
<evidence type="ECO:0000256" key="4">
    <source>
        <dbReference type="ARBA" id="ARBA00022729"/>
    </source>
</evidence>
<evidence type="ECO:0000256" key="8">
    <source>
        <dbReference type="ARBA" id="ARBA00023170"/>
    </source>
</evidence>
<keyword evidence="14" id="KW-1185">Reference proteome</keyword>
<evidence type="ECO:0000256" key="7">
    <source>
        <dbReference type="ARBA" id="ARBA00023157"/>
    </source>
</evidence>
<evidence type="ECO:0000313" key="13">
    <source>
        <dbReference type="EMBL" id="CAK9164199.1"/>
    </source>
</evidence>
<reference evidence="13 14" key="1">
    <citation type="submission" date="2024-02" db="EMBL/GenBank/DDBJ databases">
        <authorList>
            <person name="Vignale AGUSTIN F."/>
            <person name="Sosa J E."/>
            <person name="Modenutti C."/>
        </authorList>
    </citation>
    <scope>NUCLEOTIDE SEQUENCE [LARGE SCALE GENOMIC DNA]</scope>
</reference>
<dbReference type="SUPFAM" id="SSF50985">
    <property type="entry name" value="RCC1/BLIP-II"/>
    <property type="match status" value="1"/>
</dbReference>
<comment type="subcellular location">
    <subcellularLocation>
        <location evidence="1">Membrane</location>
        <topology evidence="1">Single-pass type I membrane protein</topology>
    </subcellularLocation>
</comment>
<comment type="catalytic activity">
    <reaction evidence="11">
        <text>L-seryl-[protein] + ATP = O-phospho-L-seryl-[protein] + ADP + H(+)</text>
        <dbReference type="Rhea" id="RHEA:17989"/>
        <dbReference type="Rhea" id="RHEA-COMP:9863"/>
        <dbReference type="Rhea" id="RHEA-COMP:11604"/>
        <dbReference type="ChEBI" id="CHEBI:15378"/>
        <dbReference type="ChEBI" id="CHEBI:29999"/>
        <dbReference type="ChEBI" id="CHEBI:30616"/>
        <dbReference type="ChEBI" id="CHEBI:83421"/>
        <dbReference type="ChEBI" id="CHEBI:456216"/>
        <dbReference type="EC" id="2.7.11.1"/>
    </reaction>
</comment>
<sequence length="306" mass="32355">MKTPLSSTTITFIIIIIISTTISPPQPVTSLGSSSTIAISYSSNSATTVCGIIAGASTKRIQCYKQGQIVSIQPNLSYESISGGHGFFCGLRSGGFSLLCWNTTNFHVKRIYYSSTHRLTNLTVGNSQICATQANSGVAFCWRFVSPEVAWNFLTITSGGGFSCGILEKNNAMRCWGGSEIENVIQTQFGNATMLSLVAGESHACGVTKNGTLICKGRNVAGQLDVPPHSAFDFSTLALGANHSCAVKRKNGLVVCWGGKPERSGFDSGVMNNESFESIVAGLDFTCGLTTKNLSVICWGQDGPVG</sequence>
<dbReference type="InterPro" id="IPR009091">
    <property type="entry name" value="RCC1/BLIP-II"/>
</dbReference>
<evidence type="ECO:0000256" key="12">
    <source>
        <dbReference type="SAM" id="SignalP"/>
    </source>
</evidence>
<evidence type="ECO:0000313" key="14">
    <source>
        <dbReference type="Proteomes" id="UP001642360"/>
    </source>
</evidence>
<dbReference type="GO" id="GO:0004674">
    <property type="term" value="F:protein serine/threonine kinase activity"/>
    <property type="evidence" value="ECO:0007669"/>
    <property type="project" value="UniProtKB-KW"/>
</dbReference>